<feature type="domain" description="TPM" evidence="4">
    <location>
        <begin position="38"/>
        <end position="172"/>
    </location>
</feature>
<dbReference type="EMBL" id="FMTS01000001">
    <property type="protein sequence ID" value="SCW42922.1"/>
    <property type="molecule type" value="Genomic_DNA"/>
</dbReference>
<dbReference type="RefSeq" id="WP_090644742.1">
    <property type="nucleotide sequence ID" value="NZ_CBCRYE010000001.1"/>
</dbReference>
<name>A0A1G4QEH4_9CAUL</name>
<evidence type="ECO:0000256" key="1">
    <source>
        <dbReference type="SAM" id="MobiDB-lite"/>
    </source>
</evidence>
<feature type="transmembrane region" description="Helical" evidence="2">
    <location>
        <begin position="202"/>
        <end position="222"/>
    </location>
</feature>
<dbReference type="STRING" id="260084.SAMN02927928_1161"/>
<keyword evidence="2" id="KW-0472">Membrane</keyword>
<organism evidence="5 6">
    <name type="scientific">Asticcacaulis taihuensis</name>
    <dbReference type="NCBI Taxonomy" id="260084"/>
    <lineage>
        <taxon>Bacteria</taxon>
        <taxon>Pseudomonadati</taxon>
        <taxon>Pseudomonadota</taxon>
        <taxon>Alphaproteobacteria</taxon>
        <taxon>Caulobacterales</taxon>
        <taxon>Caulobacteraceae</taxon>
        <taxon>Asticcacaulis</taxon>
    </lineage>
</organism>
<keyword evidence="6" id="KW-1185">Reference proteome</keyword>
<evidence type="ECO:0000313" key="6">
    <source>
        <dbReference type="Proteomes" id="UP000199150"/>
    </source>
</evidence>
<evidence type="ECO:0000256" key="2">
    <source>
        <dbReference type="SAM" id="Phobius"/>
    </source>
</evidence>
<dbReference type="OrthoDB" id="9810918at2"/>
<evidence type="ECO:0000313" key="5">
    <source>
        <dbReference type="EMBL" id="SCW42922.1"/>
    </source>
</evidence>
<feature type="signal peptide" evidence="3">
    <location>
        <begin position="1"/>
        <end position="26"/>
    </location>
</feature>
<evidence type="ECO:0000259" key="4">
    <source>
        <dbReference type="Pfam" id="PF04536"/>
    </source>
</evidence>
<proteinExistence type="predicted"/>
<dbReference type="InterPro" id="IPR007621">
    <property type="entry name" value="TPM_dom"/>
</dbReference>
<gene>
    <name evidence="5" type="ORF">SAMN02927928_1161</name>
</gene>
<keyword evidence="3" id="KW-0732">Signal</keyword>
<dbReference type="PANTHER" id="PTHR30373:SF2">
    <property type="entry name" value="UPF0603 PROTEIN YGCG"/>
    <property type="match status" value="1"/>
</dbReference>
<keyword evidence="2" id="KW-1133">Transmembrane helix</keyword>
<dbReference type="AlphaFoldDB" id="A0A1G4QEH4"/>
<reference evidence="6" key="1">
    <citation type="submission" date="2016-10" db="EMBL/GenBank/DDBJ databases">
        <authorList>
            <person name="Varghese N."/>
            <person name="Submissions S."/>
        </authorList>
    </citation>
    <scope>NUCLEOTIDE SEQUENCE [LARGE SCALE GENOMIC DNA]</scope>
    <source>
        <strain evidence="6">CGMCC 1.3431</strain>
    </source>
</reference>
<feature type="chain" id="PRO_5011648601" description="TPM domain-containing protein" evidence="3">
    <location>
        <begin position="27"/>
        <end position="267"/>
    </location>
</feature>
<sequence>MNRLLKPFWVAFIALTLAVFGTSAFAEPKYPDLNNQRVVDDAHLLSDATKADLTAKLKGLEDATTDQVVIVTVPDLQGYDIADYGYQLGRHWGIGQKAGGPAASNGQTYKDNGILLIVAPNERKVRIEVGYGLEPVMTDALSSLIIQRAILPQFKAGNYEAGIVAGTDQIIAQLAQDRQVAIQKAQEAQTAADTGNDRRGGIPFPLIIFIIIIVIMFSRGWLPWFLLGNILGGGFGGGRGGGDWGGGGGGFSGGGGSFGGGGSSGSW</sequence>
<protein>
    <recommendedName>
        <fullName evidence="4">TPM domain-containing protein</fullName>
    </recommendedName>
</protein>
<accession>A0A1G4QEH4</accession>
<dbReference type="Pfam" id="PF04536">
    <property type="entry name" value="TPM_phosphatase"/>
    <property type="match status" value="1"/>
</dbReference>
<dbReference type="Gene3D" id="3.10.310.50">
    <property type="match status" value="1"/>
</dbReference>
<keyword evidence="2" id="KW-0812">Transmembrane</keyword>
<dbReference type="Proteomes" id="UP000199150">
    <property type="component" value="Unassembled WGS sequence"/>
</dbReference>
<feature type="region of interest" description="Disordered" evidence="1">
    <location>
        <begin position="246"/>
        <end position="267"/>
    </location>
</feature>
<evidence type="ECO:0000256" key="3">
    <source>
        <dbReference type="SAM" id="SignalP"/>
    </source>
</evidence>
<dbReference type="PANTHER" id="PTHR30373">
    <property type="entry name" value="UPF0603 PROTEIN YGCG"/>
    <property type="match status" value="1"/>
</dbReference>